<evidence type="ECO:0000313" key="3">
    <source>
        <dbReference type="EMBL" id="MBI6629916.1"/>
    </source>
</evidence>
<accession>A0A934HS84</accession>
<dbReference type="InterPro" id="IPR011992">
    <property type="entry name" value="EF-hand-dom_pair"/>
</dbReference>
<feature type="domain" description="EF-hand" evidence="2">
    <location>
        <begin position="24"/>
        <end position="40"/>
    </location>
</feature>
<sequence>MKTILMSAVAAVVLTAPAWAQADLDANGDGMVTLDEVQAVNADITAEGFSAMDTDADGVLSPEEVSAAQDAGQLPAATE</sequence>
<comment type="caution">
    <text evidence="3">The sequence shown here is derived from an EMBL/GenBank/DDBJ whole genome shotgun (WGS) entry which is preliminary data.</text>
</comment>
<dbReference type="AlphaFoldDB" id="A0A934HS84"/>
<feature type="chain" id="PRO_5037505232" description="EF-hand domain-containing protein" evidence="1">
    <location>
        <begin position="23"/>
        <end position="79"/>
    </location>
</feature>
<name>A0A934HS84_9RHOB</name>
<organism evidence="3 4">
    <name type="scientific">Pontibaca salina</name>
    <dbReference type="NCBI Taxonomy" id="2795731"/>
    <lineage>
        <taxon>Bacteria</taxon>
        <taxon>Pseudomonadati</taxon>
        <taxon>Pseudomonadota</taxon>
        <taxon>Alphaproteobacteria</taxon>
        <taxon>Rhodobacterales</taxon>
        <taxon>Roseobacteraceae</taxon>
        <taxon>Pontibaca</taxon>
    </lineage>
</organism>
<dbReference type="GO" id="GO:0005509">
    <property type="term" value="F:calcium ion binding"/>
    <property type="evidence" value="ECO:0007669"/>
    <property type="project" value="InterPro"/>
</dbReference>
<dbReference type="PROSITE" id="PS00018">
    <property type="entry name" value="EF_HAND_1"/>
    <property type="match status" value="1"/>
</dbReference>
<feature type="domain" description="EF-hand" evidence="2">
    <location>
        <begin position="49"/>
        <end position="64"/>
    </location>
</feature>
<dbReference type="SUPFAM" id="SSF47473">
    <property type="entry name" value="EF-hand"/>
    <property type="match status" value="1"/>
</dbReference>
<proteinExistence type="predicted"/>
<keyword evidence="1" id="KW-0732">Signal</keyword>
<gene>
    <name evidence="3" type="ORF">JAO82_08465</name>
</gene>
<dbReference type="Proteomes" id="UP000613255">
    <property type="component" value="Unassembled WGS sequence"/>
</dbReference>
<dbReference type="RefSeq" id="WP_198685924.1">
    <property type="nucleotide sequence ID" value="NZ_JAEIJD010000005.1"/>
</dbReference>
<protein>
    <recommendedName>
        <fullName evidence="2">EF-hand domain-containing protein</fullName>
    </recommendedName>
</protein>
<dbReference type="InterPro" id="IPR002048">
    <property type="entry name" value="EF_hand_dom"/>
</dbReference>
<dbReference type="EMBL" id="JAEIJD010000005">
    <property type="protein sequence ID" value="MBI6629916.1"/>
    <property type="molecule type" value="Genomic_DNA"/>
</dbReference>
<reference evidence="3" key="1">
    <citation type="submission" date="2020-12" db="EMBL/GenBank/DDBJ databases">
        <title>Pontibaca salina gen. nov., sp. nov., isolated from marine sediment.</title>
        <authorList>
            <person name="Bo J."/>
            <person name="Wang S."/>
            <person name="Song X."/>
            <person name="Du Z."/>
        </authorList>
    </citation>
    <scope>NUCLEOTIDE SEQUENCE</scope>
    <source>
        <strain evidence="3">S1109L</strain>
    </source>
</reference>
<evidence type="ECO:0000313" key="4">
    <source>
        <dbReference type="Proteomes" id="UP000613255"/>
    </source>
</evidence>
<dbReference type="Pfam" id="PF13202">
    <property type="entry name" value="EF-hand_5"/>
    <property type="match status" value="2"/>
</dbReference>
<keyword evidence="4" id="KW-1185">Reference proteome</keyword>
<feature type="signal peptide" evidence="1">
    <location>
        <begin position="1"/>
        <end position="22"/>
    </location>
</feature>
<dbReference type="InterPro" id="IPR018247">
    <property type="entry name" value="EF_Hand_1_Ca_BS"/>
</dbReference>
<evidence type="ECO:0000256" key="1">
    <source>
        <dbReference type="SAM" id="SignalP"/>
    </source>
</evidence>
<dbReference type="Gene3D" id="1.10.238.10">
    <property type="entry name" value="EF-hand"/>
    <property type="match status" value="1"/>
</dbReference>
<evidence type="ECO:0000259" key="2">
    <source>
        <dbReference type="Pfam" id="PF13202"/>
    </source>
</evidence>